<feature type="compositionally biased region" description="Basic and acidic residues" evidence="5">
    <location>
        <begin position="247"/>
        <end position="259"/>
    </location>
</feature>
<dbReference type="OrthoDB" id="9811543at2"/>
<evidence type="ECO:0000256" key="4">
    <source>
        <dbReference type="PROSITE-ProRule" id="PRU00510"/>
    </source>
</evidence>
<dbReference type="PANTHER" id="PTHR33823">
    <property type="entry name" value="RNA POLYMERASE-BINDING TRANSCRIPTION FACTOR DKSA-RELATED"/>
    <property type="match status" value="1"/>
</dbReference>
<dbReference type="EMBL" id="RCTJ01000038">
    <property type="protein sequence ID" value="RLQ13580.1"/>
    <property type="molecule type" value="Genomic_DNA"/>
</dbReference>
<reference evidence="7 10" key="1">
    <citation type="submission" date="2016-03" db="EMBL/GenBank/DDBJ databases">
        <title>Spore heat resistance.</title>
        <authorList>
            <person name="Boekhorst J."/>
            <person name="Berendsen E.M."/>
            <person name="Wells-Bennik M.H."/>
            <person name="Kuipers O.P."/>
        </authorList>
    </citation>
    <scope>NUCLEOTIDE SEQUENCE [LARGE SCALE GENOMIC DNA]</scope>
    <source>
        <strain evidence="7 10">GS8</strain>
    </source>
</reference>
<dbReference type="PROSITE" id="PS51128">
    <property type="entry name" value="ZF_DKSA_2"/>
    <property type="match status" value="1"/>
</dbReference>
<name>A0A0K9HLT8_GEOSE</name>
<evidence type="ECO:0000313" key="8">
    <source>
        <dbReference type="EMBL" id="RLQ13580.1"/>
    </source>
</evidence>
<evidence type="ECO:0000256" key="3">
    <source>
        <dbReference type="ARBA" id="ARBA00022833"/>
    </source>
</evidence>
<dbReference type="Proteomes" id="UP000773850">
    <property type="component" value="Unassembled WGS sequence"/>
</dbReference>
<comment type="caution">
    <text evidence="8">The sequence shown here is derived from an EMBL/GenBank/DDBJ whole genome shotgun (WGS) entry which is preliminary data.</text>
</comment>
<dbReference type="EMBL" id="LUCS01000028">
    <property type="protein sequence ID" value="KAF6510589.1"/>
    <property type="molecule type" value="Genomic_DNA"/>
</dbReference>
<dbReference type="NCBIfam" id="TIGR02890">
    <property type="entry name" value="bacill_yteA"/>
    <property type="match status" value="1"/>
</dbReference>
<evidence type="ECO:0000256" key="5">
    <source>
        <dbReference type="SAM" id="MobiDB-lite"/>
    </source>
</evidence>
<feature type="compositionally biased region" description="Polar residues" evidence="5">
    <location>
        <begin position="260"/>
        <end position="269"/>
    </location>
</feature>
<protein>
    <submittedName>
        <fullName evidence="7">DNA binding protein DksA/TraR family</fullName>
    </submittedName>
    <submittedName>
        <fullName evidence="8">YteA family sporulation protein</fullName>
    </submittedName>
</protein>
<dbReference type="RefSeq" id="WP_033014609.1">
    <property type="nucleotide sequence ID" value="NZ_CBCSGJ010000077.1"/>
</dbReference>
<dbReference type="InterPro" id="IPR000962">
    <property type="entry name" value="Znf_DskA_TraR"/>
</dbReference>
<dbReference type="AlphaFoldDB" id="A0A0K9HLT8"/>
<keyword evidence="2" id="KW-0863">Zinc-finger</keyword>
<reference evidence="8 9" key="2">
    <citation type="submission" date="2018-10" db="EMBL/GenBank/DDBJ databases">
        <title>Geobacillus stearothermophilus in processing lines of powdered infant formula.</title>
        <authorList>
            <person name="Rhee M.S."/>
            <person name="Choi I.-G."/>
            <person name="Cho T.J."/>
            <person name="Park B."/>
        </authorList>
    </citation>
    <scope>NUCLEOTIDE SEQUENCE [LARGE SCALE GENOMIC DNA]</scope>
    <source>
        <strain evidence="8 9">FHS-PPGT130</strain>
    </source>
</reference>
<evidence type="ECO:0000313" key="10">
    <source>
        <dbReference type="Proteomes" id="UP000773850"/>
    </source>
</evidence>
<dbReference type="PANTHER" id="PTHR33823:SF4">
    <property type="entry name" value="GENERAL STRESS PROTEIN 16O"/>
    <property type="match status" value="1"/>
</dbReference>
<keyword evidence="3" id="KW-0862">Zinc</keyword>
<evidence type="ECO:0000256" key="2">
    <source>
        <dbReference type="ARBA" id="ARBA00022771"/>
    </source>
</evidence>
<dbReference type="SUPFAM" id="SSF57716">
    <property type="entry name" value="Glucocorticoid receptor-like (DNA-binding domain)"/>
    <property type="match status" value="1"/>
</dbReference>
<dbReference type="Pfam" id="PF01258">
    <property type="entry name" value="zf-dskA_traR"/>
    <property type="match status" value="1"/>
</dbReference>
<feature type="zinc finger region" description="dksA C4-type" evidence="4">
    <location>
        <begin position="94"/>
        <end position="118"/>
    </location>
</feature>
<gene>
    <name evidence="8" type="ORF">D9548_10640</name>
    <name evidence="7" type="ORF">GS8_2746</name>
</gene>
<dbReference type="Gene3D" id="1.20.120.910">
    <property type="entry name" value="DksA, coiled-coil domain"/>
    <property type="match status" value="1"/>
</dbReference>
<dbReference type="InterPro" id="IPR037187">
    <property type="entry name" value="DnaK_N"/>
</dbReference>
<evidence type="ECO:0000313" key="7">
    <source>
        <dbReference type="EMBL" id="KAF6510589.1"/>
    </source>
</evidence>
<evidence type="ECO:0000313" key="9">
    <source>
        <dbReference type="Proteomes" id="UP000266922"/>
    </source>
</evidence>
<accession>A0A0K9HLT8</accession>
<organism evidence="8 9">
    <name type="scientific">Geobacillus stearothermophilus</name>
    <name type="common">Bacillus stearothermophilus</name>
    <dbReference type="NCBI Taxonomy" id="1422"/>
    <lineage>
        <taxon>Bacteria</taxon>
        <taxon>Bacillati</taxon>
        <taxon>Bacillota</taxon>
        <taxon>Bacilli</taxon>
        <taxon>Bacillales</taxon>
        <taxon>Anoxybacillaceae</taxon>
        <taxon>Geobacillus</taxon>
    </lineage>
</organism>
<proteinExistence type="predicted"/>
<dbReference type="InterPro" id="IPR014240">
    <property type="entry name" value="YteA"/>
</dbReference>
<sequence>MLTNEQLAAFRSTLLEMKRDIEDRLNQNDHFGMTRSHAHDAVGELASYDNHPADEATELYEREKDLALDDHTEREFREIERALKAIDDGTYGICRTCGQPIPYERLEALPTTLYCREHSPDQIISQKRPLEEGVLMPPFGKFDFDDRDESVAYDAEDAWQEVARYGSSDTPSDLGKNVDYYGEVYAESEEHVGYVEDLENFAAVDLYGRNVKVYPTREHEWLENILDDEGIMSNIGDLPAYEKDPYTVNESYRRYDERPTQQNFGEPNP</sequence>
<keyword evidence="10" id="KW-1185">Reference proteome</keyword>
<evidence type="ECO:0000256" key="1">
    <source>
        <dbReference type="ARBA" id="ARBA00022723"/>
    </source>
</evidence>
<evidence type="ECO:0000259" key="6">
    <source>
        <dbReference type="Pfam" id="PF01258"/>
    </source>
</evidence>
<dbReference type="Proteomes" id="UP000266922">
    <property type="component" value="Unassembled WGS sequence"/>
</dbReference>
<dbReference type="SUPFAM" id="SSF109635">
    <property type="entry name" value="DnaK suppressor protein DksA, alpha-hairpin domain"/>
    <property type="match status" value="1"/>
</dbReference>
<feature type="domain" description="Zinc finger DksA/TraR C4-type" evidence="6">
    <location>
        <begin position="89"/>
        <end position="117"/>
    </location>
</feature>
<dbReference type="GO" id="GO:0008270">
    <property type="term" value="F:zinc ion binding"/>
    <property type="evidence" value="ECO:0007669"/>
    <property type="project" value="UniProtKB-KW"/>
</dbReference>
<feature type="region of interest" description="Disordered" evidence="5">
    <location>
        <begin position="247"/>
        <end position="269"/>
    </location>
</feature>
<keyword evidence="1" id="KW-0479">Metal-binding</keyword>